<evidence type="ECO:0000313" key="2">
    <source>
        <dbReference type="Proteomes" id="UP001159427"/>
    </source>
</evidence>
<organism evidence="1 2">
    <name type="scientific">Porites evermanni</name>
    <dbReference type="NCBI Taxonomy" id="104178"/>
    <lineage>
        <taxon>Eukaryota</taxon>
        <taxon>Metazoa</taxon>
        <taxon>Cnidaria</taxon>
        <taxon>Anthozoa</taxon>
        <taxon>Hexacorallia</taxon>
        <taxon>Scleractinia</taxon>
        <taxon>Fungiina</taxon>
        <taxon>Poritidae</taxon>
        <taxon>Porites</taxon>
    </lineage>
</organism>
<feature type="non-terminal residue" evidence="1">
    <location>
        <position position="156"/>
    </location>
</feature>
<sequence length="156" mass="19484">NNAICKSISKGQFNELELYKYFKETAREIKNFKKTFLPAEPPMTREEQQEQYQEEEYDKLVTRFEKIKQKRQQEIENDKKWSKMNNENDEIISRLNRLKPVEPVVEPDPDIEYFDKMDELERERDEYFEEKDCFDRMDELERQRDKYFEEKDRRER</sequence>
<protein>
    <submittedName>
        <fullName evidence="1">Uncharacterized protein</fullName>
    </submittedName>
</protein>
<reference evidence="1 2" key="1">
    <citation type="submission" date="2022-05" db="EMBL/GenBank/DDBJ databases">
        <authorList>
            <consortium name="Genoscope - CEA"/>
            <person name="William W."/>
        </authorList>
    </citation>
    <scope>NUCLEOTIDE SEQUENCE [LARGE SCALE GENOMIC DNA]</scope>
</reference>
<evidence type="ECO:0000313" key="1">
    <source>
        <dbReference type="EMBL" id="CAH3189044.1"/>
    </source>
</evidence>
<accession>A0ABN8SDJ5</accession>
<proteinExistence type="predicted"/>
<dbReference type="Proteomes" id="UP001159427">
    <property type="component" value="Unassembled WGS sequence"/>
</dbReference>
<dbReference type="EMBL" id="CALNXI010002573">
    <property type="protein sequence ID" value="CAH3189044.1"/>
    <property type="molecule type" value="Genomic_DNA"/>
</dbReference>
<feature type="non-terminal residue" evidence="1">
    <location>
        <position position="1"/>
    </location>
</feature>
<gene>
    <name evidence="1" type="ORF">PEVE_00019006</name>
</gene>
<comment type="caution">
    <text evidence="1">The sequence shown here is derived from an EMBL/GenBank/DDBJ whole genome shotgun (WGS) entry which is preliminary data.</text>
</comment>
<keyword evidence="2" id="KW-1185">Reference proteome</keyword>
<name>A0ABN8SDJ5_9CNID</name>